<dbReference type="EMBL" id="VJMH01005110">
    <property type="protein sequence ID" value="KAF0700834.1"/>
    <property type="molecule type" value="Genomic_DNA"/>
</dbReference>
<reference evidence="1" key="2">
    <citation type="submission" date="2019-06" db="EMBL/GenBank/DDBJ databases">
        <title>Genomics analysis of Aphanomyces spp. identifies a new class of oomycete effector associated with host adaptation.</title>
        <authorList>
            <person name="Gaulin E."/>
        </authorList>
    </citation>
    <scope>NUCLEOTIDE SEQUENCE</scope>
    <source>
        <strain evidence="1">CBS 578.67</strain>
    </source>
</reference>
<evidence type="ECO:0000313" key="2">
    <source>
        <dbReference type="EMBL" id="VFT85519.1"/>
    </source>
</evidence>
<sequence length="231" mass="26609">MLQEAPWRDVAKALQEQRAEVESDKRTLERHMKVQRRLLNDMQQWVAAQLSLQTAPNAAVPTWRDVSLLASPVSRWLGKEWILKQLYDQTDHVFQKYGFPSPHLEETIQGHLSWEFNDEGYVSMYREQNASSRTDFDGTHTLLSMQALVLFDIWRLPDGRTFVRDLKLFSSAFVLHGPSLPRIVDAADYCIDISDVPPDRQGQAFATRLQDLLNGKVTDMRSKIIAKRGKV</sequence>
<organism evidence="2 3">
    <name type="scientific">Aphanomyces stellatus</name>
    <dbReference type="NCBI Taxonomy" id="120398"/>
    <lineage>
        <taxon>Eukaryota</taxon>
        <taxon>Sar</taxon>
        <taxon>Stramenopiles</taxon>
        <taxon>Oomycota</taxon>
        <taxon>Saprolegniomycetes</taxon>
        <taxon>Saprolegniales</taxon>
        <taxon>Verrucalvaceae</taxon>
        <taxon>Aphanomyces</taxon>
    </lineage>
</organism>
<keyword evidence="3" id="KW-1185">Reference proteome</keyword>
<dbReference type="Proteomes" id="UP000332933">
    <property type="component" value="Unassembled WGS sequence"/>
</dbReference>
<dbReference type="EMBL" id="CAADRA010005131">
    <property type="protein sequence ID" value="VFT85519.1"/>
    <property type="molecule type" value="Genomic_DNA"/>
</dbReference>
<reference evidence="2 3" key="1">
    <citation type="submission" date="2019-03" db="EMBL/GenBank/DDBJ databases">
        <authorList>
            <person name="Gaulin E."/>
            <person name="Dumas B."/>
        </authorList>
    </citation>
    <scope>NUCLEOTIDE SEQUENCE [LARGE SCALE GENOMIC DNA]</scope>
    <source>
        <strain evidence="2">CBS 568.67</strain>
    </source>
</reference>
<accession>A0A485KKX5</accession>
<evidence type="ECO:0000313" key="1">
    <source>
        <dbReference type="EMBL" id="KAF0700834.1"/>
    </source>
</evidence>
<gene>
    <name evidence="2" type="primary">Aste57867_8633</name>
    <name evidence="1" type="ORF">As57867_008599</name>
    <name evidence="2" type="ORF">ASTE57867_8633</name>
</gene>
<evidence type="ECO:0000313" key="3">
    <source>
        <dbReference type="Proteomes" id="UP000332933"/>
    </source>
</evidence>
<protein>
    <submittedName>
        <fullName evidence="2">Aste57867_8633 protein</fullName>
    </submittedName>
</protein>
<name>A0A485KKX5_9STRA</name>
<proteinExistence type="predicted"/>
<dbReference type="AlphaFoldDB" id="A0A485KKX5"/>